<evidence type="ECO:0000313" key="3">
    <source>
        <dbReference type="Proteomes" id="UP001197247"/>
    </source>
</evidence>
<dbReference type="RefSeq" id="WP_214158520.1">
    <property type="nucleotide sequence ID" value="NZ_JAHBAY010000011.1"/>
</dbReference>
<feature type="region of interest" description="Disordered" evidence="1">
    <location>
        <begin position="259"/>
        <end position="306"/>
    </location>
</feature>
<evidence type="ECO:0000256" key="1">
    <source>
        <dbReference type="SAM" id="MobiDB-lite"/>
    </source>
</evidence>
<proteinExistence type="predicted"/>
<name>A0ABS5TM23_9ACTN</name>
<evidence type="ECO:0000313" key="2">
    <source>
        <dbReference type="EMBL" id="MBT0772157.1"/>
    </source>
</evidence>
<protein>
    <submittedName>
        <fullName evidence="2">Uncharacterized protein</fullName>
    </submittedName>
</protein>
<keyword evidence="3" id="KW-1185">Reference proteome</keyword>
<reference evidence="2 3" key="1">
    <citation type="submission" date="2021-05" db="EMBL/GenBank/DDBJ databases">
        <title>Kineosporia and Streptomyces sp. nov. two new marine actinobacteria isolated from Coral.</title>
        <authorList>
            <person name="Buangrab K."/>
            <person name="Sutthacheep M."/>
            <person name="Yeemin T."/>
            <person name="Harunari E."/>
            <person name="Igarashi Y."/>
            <person name="Kanchanasin P."/>
            <person name="Tanasupawat S."/>
            <person name="Phongsopitanun W."/>
        </authorList>
    </citation>
    <scope>NUCLEOTIDE SEQUENCE [LARGE SCALE GENOMIC DNA]</scope>
    <source>
        <strain evidence="2 3">J2-2</strain>
    </source>
</reference>
<accession>A0ABS5TM23</accession>
<dbReference type="Proteomes" id="UP001197247">
    <property type="component" value="Unassembled WGS sequence"/>
</dbReference>
<sequence>MRTTIRSGARRRGGSAFTRVRRGTWSGAREPVSVLRGLVAPESAPWLTSDLQYRIDEGKLVPGAGSGFQPQHLADTVIGLYWLAYHLPPGDPARTQLPVAYDLLRQRLANPALLLPLLQAGELDGLRQVYGLPTVPSGPNQPVEVLPLGDAGYLVSGRYGAQVYAHPAALDTTGAPLLALAHTAPGHLAAALLEARSGSLARLIEEIRAEAGAGSPGRPHNPLVSVPGLVAEVEQRHGLEPGRRRSSISSCWRCPIPPTATSGSGTAGAPARSGRPATPCWPPGWSPAGAAPGPGGRCSCRRPGSR</sequence>
<dbReference type="EMBL" id="JAHBAY010000011">
    <property type="protein sequence ID" value="MBT0772157.1"/>
    <property type="molecule type" value="Genomic_DNA"/>
</dbReference>
<feature type="compositionally biased region" description="Low complexity" evidence="1">
    <location>
        <begin position="259"/>
        <end position="278"/>
    </location>
</feature>
<gene>
    <name evidence="2" type="ORF">KIH74_24650</name>
</gene>
<organism evidence="2 3">
    <name type="scientific">Kineosporia corallincola</name>
    <dbReference type="NCBI Taxonomy" id="2835133"/>
    <lineage>
        <taxon>Bacteria</taxon>
        <taxon>Bacillati</taxon>
        <taxon>Actinomycetota</taxon>
        <taxon>Actinomycetes</taxon>
        <taxon>Kineosporiales</taxon>
        <taxon>Kineosporiaceae</taxon>
        <taxon>Kineosporia</taxon>
    </lineage>
</organism>
<comment type="caution">
    <text evidence="2">The sequence shown here is derived from an EMBL/GenBank/DDBJ whole genome shotgun (WGS) entry which is preliminary data.</text>
</comment>
<feature type="compositionally biased region" description="Low complexity" evidence="1">
    <location>
        <begin position="286"/>
        <end position="298"/>
    </location>
</feature>